<dbReference type="RefSeq" id="YP_010084805.1">
    <property type="nucleotide sequence ID" value="NC_055165.1"/>
</dbReference>
<gene>
    <name evidence="1" type="primary">53R</name>
</gene>
<evidence type="ECO:0000313" key="1">
    <source>
        <dbReference type="EMBL" id="ATE87062.1"/>
    </source>
</evidence>
<dbReference type="GeneID" id="65099825"/>
<name>A0A291B0N8_9VIRU</name>
<organism evidence="1">
    <name type="scientific">Shrimp hemocyte iridescent virus</name>
    <dbReference type="NCBI Taxonomy" id="2039780"/>
    <lineage>
        <taxon>Viruses</taxon>
        <taxon>Varidnaviria</taxon>
        <taxon>Bamfordvirae</taxon>
        <taxon>Nucleocytoviricota</taxon>
        <taxon>Megaviricetes</taxon>
        <taxon>Pimascovirales</taxon>
        <taxon>Pimascovirales incertae sedis</taxon>
        <taxon>Iridoviridae</taxon>
        <taxon>Betairidovirinae</taxon>
        <taxon>Decapodiridovirus</taxon>
        <taxon>Decapodiridovirus litopenaeus1</taxon>
        <taxon>Decapod iridescent virus 1</taxon>
    </lineage>
</organism>
<dbReference type="EMBL" id="MF599468">
    <property type="protein sequence ID" value="ATE87062.1"/>
    <property type="molecule type" value="Genomic_DNA"/>
</dbReference>
<keyword evidence="2" id="KW-1185">Reference proteome</keyword>
<proteinExistence type="predicted"/>
<reference evidence="1" key="2">
    <citation type="journal article" date="2017" name="Sci. Rep.">
        <title>Characterization of a new member of Iridoviridae, Shrimp hemocyte iridescent virus (SHIV), found in white leg shrimp (Litopenaeus vannamei).</title>
        <authorList>
            <person name="Qiu L."/>
            <person name="Chen M.M."/>
            <person name="Wan X.Y."/>
            <person name="Li C."/>
            <person name="Zhang Q.L."/>
            <person name="Wang R.Y."/>
            <person name="Cheng D.Y."/>
            <person name="Dong X."/>
            <person name="Yang B."/>
            <person name="Wang X.H."/>
            <person name="Xiang J.H."/>
            <person name="Huang J."/>
        </authorList>
    </citation>
    <scope>NUCLEOTIDE SEQUENCE [LARGE SCALE GENOMIC DNA]</scope>
    <source>
        <strain evidence="1">20141215</strain>
    </source>
</reference>
<accession>A0A291B0N8</accession>
<dbReference type="KEGG" id="vg:65099825"/>
<reference evidence="1" key="1">
    <citation type="journal article" date="2017" name="Arch. Virol.">
        <title>Complete genome sequence of shrimp hemocyte iridescent virus (SHIV) isolated from white leg shrimp, Litopenaeus vannamei.</title>
        <authorList>
            <person name="Qiu L."/>
            <person name="Chen M.M."/>
            <person name="Wang R.Y."/>
            <person name="Wan X.Y."/>
            <person name="Li C."/>
            <person name="Zhang Q.L."/>
            <person name="Dong X."/>
            <person name="Yang B."/>
            <person name="Xiang J.H."/>
            <person name="Huang J."/>
        </authorList>
    </citation>
    <scope>NUCLEOTIDE SEQUENCE [LARGE SCALE GENOMIC DNA]</scope>
    <source>
        <strain evidence="1">20141215</strain>
    </source>
</reference>
<sequence length="57" mass="6772">MSGKISILHRMMLNINIKPKYKLIPTKKDEKENPQENNVKVIEDKIYKNFIQFHESG</sequence>
<protein>
    <submittedName>
        <fullName evidence="1">Uncharacterized protein</fullName>
    </submittedName>
</protein>
<evidence type="ECO:0000313" key="2">
    <source>
        <dbReference type="Proteomes" id="UP000297192"/>
    </source>
</evidence>
<dbReference type="Proteomes" id="UP000297192">
    <property type="component" value="Segment"/>
</dbReference>